<feature type="transmembrane region" description="Helical" evidence="1">
    <location>
        <begin position="39"/>
        <end position="59"/>
    </location>
</feature>
<dbReference type="RefSeq" id="WP_108415944.1">
    <property type="nucleotide sequence ID" value="NZ_PYBR01000001.1"/>
</dbReference>
<dbReference type="EMBL" id="CP061801">
    <property type="protein sequence ID" value="QPK01884.1"/>
    <property type="molecule type" value="Genomic_DNA"/>
</dbReference>
<proteinExistence type="predicted"/>
<dbReference type="AlphaFoldDB" id="A0A7T0DYL0"/>
<protein>
    <submittedName>
        <fullName evidence="2">Uncharacterized protein</fullName>
    </submittedName>
</protein>
<accession>A0A7T0DYL0</accession>
<keyword evidence="1" id="KW-0812">Transmembrane</keyword>
<evidence type="ECO:0000256" key="1">
    <source>
        <dbReference type="SAM" id="Phobius"/>
    </source>
</evidence>
<gene>
    <name evidence="2" type="ORF">IDM36_07160</name>
</gene>
<sequence length="132" mass="14779">MLQHKKYLAAQVWFTSVANWLLGKACSHYGLPADINTFLPGVSVAVSHFVIIGLSFLQLPSIEQIRSKNALKNARSIINRQLSDPNLTPTERQRCENALAALRDKEITRCLTEVDHTYAVLAQSDSRDLEES</sequence>
<organism evidence="2">
    <name type="scientific">Enterobacter mori</name>
    <dbReference type="NCBI Taxonomy" id="539813"/>
    <lineage>
        <taxon>Bacteria</taxon>
        <taxon>Pseudomonadati</taxon>
        <taxon>Pseudomonadota</taxon>
        <taxon>Gammaproteobacteria</taxon>
        <taxon>Enterobacterales</taxon>
        <taxon>Enterobacteriaceae</taxon>
        <taxon>Enterobacter</taxon>
    </lineage>
</organism>
<keyword evidence="1" id="KW-0472">Membrane</keyword>
<name>A0A7T0DYL0_9ENTR</name>
<reference evidence="2" key="1">
    <citation type="submission" date="2020-09" db="EMBL/GenBank/DDBJ databases">
        <title>First Report of a novel Colistin-Resistant species of Enterobacter cloacae complex Producing MCR-5 isolated from hospital sewage water.</title>
        <authorList>
            <person name="Zhou K."/>
        </authorList>
    </citation>
    <scope>NUCLEOTIDE SEQUENCE [LARGE SCALE GENOMIC DNA]</scope>
    <source>
        <strain evidence="2">HSW1412</strain>
    </source>
</reference>
<evidence type="ECO:0000313" key="2">
    <source>
        <dbReference type="EMBL" id="QPK01884.1"/>
    </source>
</evidence>
<keyword evidence="1" id="KW-1133">Transmembrane helix</keyword>